<dbReference type="Proteomes" id="UP001055439">
    <property type="component" value="Chromosome 8"/>
</dbReference>
<feature type="compositionally biased region" description="Low complexity" evidence="1">
    <location>
        <begin position="132"/>
        <end position="142"/>
    </location>
</feature>
<evidence type="ECO:0000313" key="2">
    <source>
        <dbReference type="EMBL" id="URE35327.1"/>
    </source>
</evidence>
<feature type="compositionally biased region" description="Pro residues" evidence="1">
    <location>
        <begin position="42"/>
        <end position="55"/>
    </location>
</feature>
<accession>A0A9E7HRV8</accession>
<gene>
    <name evidence="2" type="ORF">MUK42_36982</name>
</gene>
<feature type="region of interest" description="Disordered" evidence="1">
    <location>
        <begin position="74"/>
        <end position="163"/>
    </location>
</feature>
<proteinExistence type="predicted"/>
<reference evidence="2" key="1">
    <citation type="submission" date="2022-05" db="EMBL/GenBank/DDBJ databases">
        <title>The Musa troglodytarum L. genome provides insights into the mechanism of non-climacteric behaviour and enrichment of carotenoids.</title>
        <authorList>
            <person name="Wang J."/>
        </authorList>
    </citation>
    <scope>NUCLEOTIDE SEQUENCE</scope>
    <source>
        <tissue evidence="2">Leaf</tissue>
    </source>
</reference>
<evidence type="ECO:0000313" key="3">
    <source>
        <dbReference type="Proteomes" id="UP001055439"/>
    </source>
</evidence>
<feature type="region of interest" description="Disordered" evidence="1">
    <location>
        <begin position="21"/>
        <end position="55"/>
    </location>
</feature>
<protein>
    <submittedName>
        <fullName evidence="2">Uncharacterized protein</fullName>
    </submittedName>
</protein>
<name>A0A9E7HRV8_9LILI</name>
<sequence length="163" mass="17878">MEGSPQAKIIEWWRGKGLEALPVLKRQHKPWTEGKQQGPRAETPPPSSPAAPGPFPRLMVTLFHMICAQKWEEQGEGGGAGAAHGGTCTPPLLPHSHHQRSVSPPMCSMERAKTPRPPLMPPHESNQMPFAQSKSPQSPPSKLSHLTESGEMDLPPLARCIWR</sequence>
<evidence type="ECO:0000256" key="1">
    <source>
        <dbReference type="SAM" id="MobiDB-lite"/>
    </source>
</evidence>
<organism evidence="2 3">
    <name type="scientific">Musa troglodytarum</name>
    <name type="common">fe'i banana</name>
    <dbReference type="NCBI Taxonomy" id="320322"/>
    <lineage>
        <taxon>Eukaryota</taxon>
        <taxon>Viridiplantae</taxon>
        <taxon>Streptophyta</taxon>
        <taxon>Embryophyta</taxon>
        <taxon>Tracheophyta</taxon>
        <taxon>Spermatophyta</taxon>
        <taxon>Magnoliopsida</taxon>
        <taxon>Liliopsida</taxon>
        <taxon>Zingiberales</taxon>
        <taxon>Musaceae</taxon>
        <taxon>Musa</taxon>
    </lineage>
</organism>
<keyword evidence="3" id="KW-1185">Reference proteome</keyword>
<dbReference type="EMBL" id="CP097510">
    <property type="protein sequence ID" value="URE35327.1"/>
    <property type="molecule type" value="Genomic_DNA"/>
</dbReference>
<dbReference type="AlphaFoldDB" id="A0A9E7HRV8"/>